<organism evidence="1 2">
    <name type="scientific">Vigna unguiculata</name>
    <name type="common">Cowpea</name>
    <dbReference type="NCBI Taxonomy" id="3917"/>
    <lineage>
        <taxon>Eukaryota</taxon>
        <taxon>Viridiplantae</taxon>
        <taxon>Streptophyta</taxon>
        <taxon>Embryophyta</taxon>
        <taxon>Tracheophyta</taxon>
        <taxon>Spermatophyta</taxon>
        <taxon>Magnoliopsida</taxon>
        <taxon>eudicotyledons</taxon>
        <taxon>Gunneridae</taxon>
        <taxon>Pentapetalae</taxon>
        <taxon>rosids</taxon>
        <taxon>fabids</taxon>
        <taxon>Fabales</taxon>
        <taxon>Fabaceae</taxon>
        <taxon>Papilionoideae</taxon>
        <taxon>50 kb inversion clade</taxon>
        <taxon>NPAAA clade</taxon>
        <taxon>indigoferoid/millettioid clade</taxon>
        <taxon>Phaseoleae</taxon>
        <taxon>Vigna</taxon>
    </lineage>
</organism>
<evidence type="ECO:0000313" key="1">
    <source>
        <dbReference type="EMBL" id="QCD95783.1"/>
    </source>
</evidence>
<dbReference type="Proteomes" id="UP000501690">
    <property type="component" value="Linkage Group LG6"/>
</dbReference>
<sequence length="81" mass="8848">MADIYPASNPKCSCYPAKLQNTPWLRCISPFGSWCSRPLGRDLTTPLSPHLLLLTVPYPAQPPFLSCSCLSTSLPGFPIVL</sequence>
<name>A0A4D6M4T3_VIGUN</name>
<proteinExistence type="predicted"/>
<dbReference type="EMBL" id="CP039350">
    <property type="protein sequence ID" value="QCD95783.1"/>
    <property type="molecule type" value="Genomic_DNA"/>
</dbReference>
<keyword evidence="2" id="KW-1185">Reference proteome</keyword>
<evidence type="ECO:0000313" key="2">
    <source>
        <dbReference type="Proteomes" id="UP000501690"/>
    </source>
</evidence>
<gene>
    <name evidence="1" type="ORF">DEO72_LG6g479</name>
</gene>
<accession>A0A4D6M4T3</accession>
<dbReference type="AlphaFoldDB" id="A0A4D6M4T3"/>
<reference evidence="1 2" key="1">
    <citation type="submission" date="2019-04" db="EMBL/GenBank/DDBJ databases">
        <title>An improved genome assembly and genetic linkage map for asparagus bean, Vigna unguiculata ssp. sesquipedialis.</title>
        <authorList>
            <person name="Xia Q."/>
            <person name="Zhang R."/>
            <person name="Dong Y."/>
        </authorList>
    </citation>
    <scope>NUCLEOTIDE SEQUENCE [LARGE SCALE GENOMIC DNA]</scope>
    <source>
        <tissue evidence="1">Leaf</tissue>
    </source>
</reference>
<protein>
    <submittedName>
        <fullName evidence="1">Uncharacterized protein</fullName>
    </submittedName>
</protein>